<feature type="transmembrane region" description="Helical" evidence="1">
    <location>
        <begin position="30"/>
        <end position="52"/>
    </location>
</feature>
<feature type="transmembrane region" description="Helical" evidence="1">
    <location>
        <begin position="152"/>
        <end position="171"/>
    </location>
</feature>
<protein>
    <submittedName>
        <fullName evidence="2">Alpha-galactosidase/6-phospho-beta-glucosidase family protein</fullName>
    </submittedName>
</protein>
<comment type="caution">
    <text evidence="2">The sequence shown here is derived from an EMBL/GenBank/DDBJ whole genome shotgun (WGS) entry which is preliminary data.</text>
</comment>
<proteinExistence type="predicted"/>
<dbReference type="AlphaFoldDB" id="A0A7W8YPS9"/>
<keyword evidence="1" id="KW-1133">Transmembrane helix</keyword>
<dbReference type="Pfam" id="PF14235">
    <property type="entry name" value="DUF4337"/>
    <property type="match status" value="1"/>
</dbReference>
<evidence type="ECO:0000313" key="2">
    <source>
        <dbReference type="EMBL" id="MBB5619565.1"/>
    </source>
</evidence>
<name>A0A7W8YPS9_9SPHI</name>
<dbReference type="Proteomes" id="UP000537718">
    <property type="component" value="Unassembled WGS sequence"/>
</dbReference>
<accession>A0A7W8YPS9</accession>
<dbReference type="EMBL" id="JACHCF010000002">
    <property type="protein sequence ID" value="MBB5619565.1"/>
    <property type="molecule type" value="Genomic_DNA"/>
</dbReference>
<sequence>MEEIEIPTEHLHETIQEKSEEALKGAENKWIMYLAISTALVAVFAAIAGLMAGHHSNEALIEQIKASDQWAYYQAKGIKAEIRSLQINGAGDAAKIEQYKKEQQEIKKSAVTHEKLSEAHLDKHVSLAKAVTLFQIAIAVSAISILTKRKSLWYLGLLFSLAGILSFLYGMM</sequence>
<evidence type="ECO:0000313" key="3">
    <source>
        <dbReference type="Proteomes" id="UP000537718"/>
    </source>
</evidence>
<organism evidence="2 3">
    <name type="scientific">Pedobacter cryoconitis</name>
    <dbReference type="NCBI Taxonomy" id="188932"/>
    <lineage>
        <taxon>Bacteria</taxon>
        <taxon>Pseudomonadati</taxon>
        <taxon>Bacteroidota</taxon>
        <taxon>Sphingobacteriia</taxon>
        <taxon>Sphingobacteriales</taxon>
        <taxon>Sphingobacteriaceae</taxon>
        <taxon>Pedobacter</taxon>
    </lineage>
</organism>
<dbReference type="RefSeq" id="WP_183865724.1">
    <property type="nucleotide sequence ID" value="NZ_JACHCF010000002.1"/>
</dbReference>
<keyword evidence="1" id="KW-0472">Membrane</keyword>
<feature type="transmembrane region" description="Helical" evidence="1">
    <location>
        <begin position="127"/>
        <end position="146"/>
    </location>
</feature>
<dbReference type="InterPro" id="IPR025570">
    <property type="entry name" value="DUF4337"/>
</dbReference>
<reference evidence="2 3" key="1">
    <citation type="submission" date="2020-08" db="EMBL/GenBank/DDBJ databases">
        <title>Genomic Encyclopedia of Type Strains, Phase IV (KMG-V): Genome sequencing to study the core and pangenomes of soil and plant-associated prokaryotes.</title>
        <authorList>
            <person name="Whitman W."/>
        </authorList>
    </citation>
    <scope>NUCLEOTIDE SEQUENCE [LARGE SCALE GENOMIC DNA]</scope>
    <source>
        <strain evidence="2 3">MP7CTX6</strain>
    </source>
</reference>
<keyword evidence="1" id="KW-0812">Transmembrane</keyword>
<evidence type="ECO:0000256" key="1">
    <source>
        <dbReference type="SAM" id="Phobius"/>
    </source>
</evidence>
<gene>
    <name evidence="2" type="ORF">HDE69_000603</name>
</gene>